<dbReference type="OrthoDB" id="9807829at2"/>
<dbReference type="Pfam" id="PF00849">
    <property type="entry name" value="PseudoU_synth_2"/>
    <property type="match status" value="1"/>
</dbReference>
<dbReference type="EMBL" id="CP001998">
    <property type="protein sequence ID" value="ADE54375.1"/>
    <property type="molecule type" value="Genomic_DNA"/>
</dbReference>
<organism evidence="5 6">
    <name type="scientific">Coraliomargarita akajimensis (strain DSM 45221 / IAM 15411 / JCM 23193 / KCTC 12865 / 04OKA010-24)</name>
    <dbReference type="NCBI Taxonomy" id="583355"/>
    <lineage>
        <taxon>Bacteria</taxon>
        <taxon>Pseudomonadati</taxon>
        <taxon>Verrucomicrobiota</taxon>
        <taxon>Opitutia</taxon>
        <taxon>Puniceicoccales</taxon>
        <taxon>Coraliomargaritaceae</taxon>
        <taxon>Coraliomargarita</taxon>
    </lineage>
</organism>
<feature type="domain" description="Pseudouridine synthase RsuA/RluA-like" evidence="4">
    <location>
        <begin position="89"/>
        <end position="261"/>
    </location>
</feature>
<keyword evidence="6" id="KW-1185">Reference proteome</keyword>
<dbReference type="PANTHER" id="PTHR21600:SF87">
    <property type="entry name" value="RNA PSEUDOURIDYLATE SYNTHASE DOMAIN-CONTAINING PROTEIN 1"/>
    <property type="match status" value="1"/>
</dbReference>
<keyword evidence="2" id="KW-0413">Isomerase</keyword>
<evidence type="ECO:0000259" key="4">
    <source>
        <dbReference type="Pfam" id="PF00849"/>
    </source>
</evidence>
<dbReference type="GO" id="GO:0000455">
    <property type="term" value="P:enzyme-directed rRNA pseudouridine synthesis"/>
    <property type="evidence" value="ECO:0007669"/>
    <property type="project" value="TreeGrafter"/>
</dbReference>
<dbReference type="HOGENOM" id="CLU_828231_0_0_0"/>
<accession>D5EIX6</accession>
<dbReference type="PROSITE" id="PS50889">
    <property type="entry name" value="S4"/>
    <property type="match status" value="1"/>
</dbReference>
<reference evidence="5 6" key="1">
    <citation type="journal article" date="2010" name="Stand. Genomic Sci.">
        <title>Complete genome sequence of Coraliomargarita akajimensis type strain (04OKA010-24).</title>
        <authorList>
            <person name="Mavromatis K."/>
            <person name="Abt B."/>
            <person name="Brambilla E."/>
            <person name="Lapidus A."/>
            <person name="Copeland A."/>
            <person name="Deshpande S."/>
            <person name="Nolan M."/>
            <person name="Lucas S."/>
            <person name="Tice H."/>
            <person name="Cheng J.F."/>
            <person name="Han C."/>
            <person name="Detter J.C."/>
            <person name="Woyke T."/>
            <person name="Goodwin L."/>
            <person name="Pitluck S."/>
            <person name="Held B."/>
            <person name="Brettin T."/>
            <person name="Tapia R."/>
            <person name="Ivanova N."/>
            <person name="Mikhailova N."/>
            <person name="Pati A."/>
            <person name="Liolios K."/>
            <person name="Chen A."/>
            <person name="Palaniappan K."/>
            <person name="Land M."/>
            <person name="Hauser L."/>
            <person name="Chang Y.J."/>
            <person name="Jeffries C.D."/>
            <person name="Rohde M."/>
            <person name="Goker M."/>
            <person name="Bristow J."/>
            <person name="Eisen J.A."/>
            <person name="Markowitz V."/>
            <person name="Hugenholtz P."/>
            <person name="Klenk H.P."/>
            <person name="Kyrpides N.C."/>
        </authorList>
    </citation>
    <scope>NUCLEOTIDE SEQUENCE [LARGE SCALE GENOMIC DNA]</scope>
    <source>
        <strain evidence="6">DSM 45221 / IAM 15411 / JCM 23193 / KCTC 12865</strain>
    </source>
</reference>
<dbReference type="SUPFAM" id="SSF55120">
    <property type="entry name" value="Pseudouridine synthase"/>
    <property type="match status" value="1"/>
</dbReference>
<dbReference type="InterPro" id="IPR020103">
    <property type="entry name" value="PsdUridine_synth_cat_dom_sf"/>
</dbReference>
<evidence type="ECO:0000256" key="1">
    <source>
        <dbReference type="ARBA" id="ARBA00010876"/>
    </source>
</evidence>
<dbReference type="InterPro" id="IPR036986">
    <property type="entry name" value="S4_RNA-bd_sf"/>
</dbReference>
<dbReference type="Gene3D" id="3.30.2350.10">
    <property type="entry name" value="Pseudouridine synthase"/>
    <property type="match status" value="1"/>
</dbReference>
<dbReference type="InterPro" id="IPR050188">
    <property type="entry name" value="RluA_PseudoU_synthase"/>
</dbReference>
<dbReference type="eggNOG" id="COG0564">
    <property type="taxonomic scope" value="Bacteria"/>
</dbReference>
<dbReference type="CDD" id="cd00165">
    <property type="entry name" value="S4"/>
    <property type="match status" value="1"/>
</dbReference>
<dbReference type="Proteomes" id="UP000000925">
    <property type="component" value="Chromosome"/>
</dbReference>
<dbReference type="AlphaFoldDB" id="D5EIX6"/>
<dbReference type="GO" id="GO:0140098">
    <property type="term" value="F:catalytic activity, acting on RNA"/>
    <property type="evidence" value="ECO:0007669"/>
    <property type="project" value="UniProtKB-ARBA"/>
</dbReference>
<evidence type="ECO:0000313" key="6">
    <source>
        <dbReference type="Proteomes" id="UP000000925"/>
    </source>
</evidence>
<dbReference type="RefSeq" id="WP_013043097.1">
    <property type="nucleotide sequence ID" value="NC_014008.1"/>
</dbReference>
<dbReference type="CDD" id="cd02869">
    <property type="entry name" value="PseudoU_synth_RluA_like"/>
    <property type="match status" value="1"/>
</dbReference>
<dbReference type="PANTHER" id="PTHR21600">
    <property type="entry name" value="MITOCHONDRIAL RNA PSEUDOURIDINE SYNTHASE"/>
    <property type="match status" value="1"/>
</dbReference>
<evidence type="ECO:0000256" key="3">
    <source>
        <dbReference type="PROSITE-ProRule" id="PRU00182"/>
    </source>
</evidence>
<comment type="similarity">
    <text evidence="1">Belongs to the pseudouridine synthase RluA family.</text>
</comment>
<dbReference type="Gene3D" id="3.10.290.10">
    <property type="entry name" value="RNA-binding S4 domain"/>
    <property type="match status" value="1"/>
</dbReference>
<gene>
    <name evidence="5" type="ordered locus">Caka_1356</name>
</gene>
<dbReference type="GO" id="GO:0009982">
    <property type="term" value="F:pseudouridine synthase activity"/>
    <property type="evidence" value="ECO:0007669"/>
    <property type="project" value="InterPro"/>
</dbReference>
<proteinExistence type="inferred from homology"/>
<dbReference type="InterPro" id="IPR006145">
    <property type="entry name" value="PsdUridine_synth_RsuA/RluA"/>
</dbReference>
<protein>
    <submittedName>
        <fullName evidence="5">Pseudouridine synthase</fullName>
    </submittedName>
</protein>
<keyword evidence="3" id="KW-0694">RNA-binding</keyword>
<evidence type="ECO:0000256" key="2">
    <source>
        <dbReference type="ARBA" id="ARBA00023235"/>
    </source>
</evidence>
<name>D5EIX6_CORAD</name>
<dbReference type="STRING" id="583355.Caka_1356"/>
<dbReference type="GO" id="GO:0003723">
    <property type="term" value="F:RNA binding"/>
    <property type="evidence" value="ECO:0007669"/>
    <property type="project" value="UniProtKB-KW"/>
</dbReference>
<dbReference type="KEGG" id="caa:Caka_1356"/>
<sequence>MPNPTDLPTALEWLAKQYPDSPKKRLKEWFAQGRVTLDGEVITKPHLRLEDPGKRLSMGKPQQVPNVVFKRLPIRIHAQVNLLYIDNSLAIVNKGPGLLSVPLPGKNQPSALKILESYFKGKGASELERNRVDRATLTPLPVHRLDQYTSGLLCFAMTPQAREHLVKQVRDHSFIREYMALADGWVDPRRGTWRSWFKLDKEGMQQAVFDEPTEGATEAISHYEVIDSISWPTRDGKKQTVSRLKLRLETGLKHQLRIHSARAGCPLLGDRHYNPDFKKAAEANTGQPYGCKRQALHASHIGFVHPETGKTKRFSSKFPRDLVELEERLREKAKS</sequence>
<evidence type="ECO:0000313" key="5">
    <source>
        <dbReference type="EMBL" id="ADE54375.1"/>
    </source>
</evidence>